<reference evidence="1" key="1">
    <citation type="journal article" date="2023" name="Mol. Biol. Evol.">
        <title>Third-Generation Sequencing Reveals the Adaptive Role of the Epigenome in Three Deep-Sea Polychaetes.</title>
        <authorList>
            <person name="Perez M."/>
            <person name="Aroh O."/>
            <person name="Sun Y."/>
            <person name="Lan Y."/>
            <person name="Juniper S.K."/>
            <person name="Young C.R."/>
            <person name="Angers B."/>
            <person name="Qian P.Y."/>
        </authorList>
    </citation>
    <scope>NUCLEOTIDE SEQUENCE</scope>
    <source>
        <strain evidence="1">R07B-5</strain>
    </source>
</reference>
<proteinExistence type="predicted"/>
<dbReference type="Proteomes" id="UP001209878">
    <property type="component" value="Unassembled WGS sequence"/>
</dbReference>
<evidence type="ECO:0000313" key="1">
    <source>
        <dbReference type="EMBL" id="KAK2138246.1"/>
    </source>
</evidence>
<accession>A0AAD9IP73</accession>
<keyword evidence="2" id="KW-1185">Reference proteome</keyword>
<evidence type="ECO:0000313" key="2">
    <source>
        <dbReference type="Proteomes" id="UP001209878"/>
    </source>
</evidence>
<sequence length="233" mass="26407">MFNGTYIVWCPPMTLGESRDFLVSLQFVNFGAYAGKRVALNRHVWHLGKKTANNKHYTEKYLQINRPDVTTALGARMNRKNAVIWYRTKGRWRVKLANGAHFFSLSTKRMCACVRSMNHLIMKLGLDEFMDSSMKIYTDGLVFLRAKLGIPRSNFIVATQAPFAIHETVSIFDEFAILQPQSEDTICAIHYICAVFDGRDYSVYGDVGIASANLMIAHSCRGHATLVKPCTRQ</sequence>
<dbReference type="EMBL" id="JAODUO010008194">
    <property type="protein sequence ID" value="KAK2138246.1"/>
    <property type="molecule type" value="Genomic_DNA"/>
</dbReference>
<gene>
    <name evidence="1" type="ORF">NP493_8198g00000</name>
</gene>
<dbReference type="AlphaFoldDB" id="A0AAD9IP73"/>
<organism evidence="1 2">
    <name type="scientific">Ridgeia piscesae</name>
    <name type="common">Tubeworm</name>
    <dbReference type="NCBI Taxonomy" id="27915"/>
    <lineage>
        <taxon>Eukaryota</taxon>
        <taxon>Metazoa</taxon>
        <taxon>Spiralia</taxon>
        <taxon>Lophotrochozoa</taxon>
        <taxon>Annelida</taxon>
        <taxon>Polychaeta</taxon>
        <taxon>Sedentaria</taxon>
        <taxon>Canalipalpata</taxon>
        <taxon>Sabellida</taxon>
        <taxon>Siboglinidae</taxon>
        <taxon>Ridgeia</taxon>
    </lineage>
</organism>
<name>A0AAD9IP73_RIDPI</name>
<comment type="caution">
    <text evidence="1">The sequence shown here is derived from an EMBL/GenBank/DDBJ whole genome shotgun (WGS) entry which is preliminary data.</text>
</comment>
<protein>
    <submittedName>
        <fullName evidence="1">Uncharacterized protein</fullName>
    </submittedName>
</protein>